<dbReference type="Pfam" id="PF02515">
    <property type="entry name" value="CoA_transf_3"/>
    <property type="match status" value="1"/>
</dbReference>
<comment type="caution">
    <text evidence="2">The sequence shown here is derived from an EMBL/GenBank/DDBJ whole genome shotgun (WGS) entry which is preliminary data.</text>
</comment>
<dbReference type="RefSeq" id="WP_109761049.1">
    <property type="nucleotide sequence ID" value="NZ_CP034588.1"/>
</dbReference>
<dbReference type="GO" id="GO:0008410">
    <property type="term" value="F:CoA-transferase activity"/>
    <property type="evidence" value="ECO:0007669"/>
    <property type="project" value="TreeGrafter"/>
</dbReference>
<dbReference type="PANTHER" id="PTHR48207">
    <property type="entry name" value="SUCCINATE--HYDROXYMETHYLGLUTARATE COA-TRANSFERASE"/>
    <property type="match status" value="1"/>
</dbReference>
<dbReference type="OrthoDB" id="7208981at2"/>
<dbReference type="KEGG" id="salo:EF888_15050"/>
<reference evidence="2 3" key="1">
    <citation type="submission" date="2018-05" db="EMBL/GenBank/DDBJ databases">
        <title>Genomic Encyclopedia of Type Strains, Phase IV (KMG-IV): sequencing the most valuable type-strain genomes for metagenomic binning, comparative biology and taxonomic classification.</title>
        <authorList>
            <person name="Goeker M."/>
        </authorList>
    </citation>
    <scope>NUCLEOTIDE SEQUENCE [LARGE SCALE GENOMIC DNA]</scope>
    <source>
        <strain evidence="2 3">DSM 103371</strain>
    </source>
</reference>
<dbReference type="PANTHER" id="PTHR48207:SF3">
    <property type="entry name" value="SUCCINATE--HYDROXYMETHYLGLUTARATE COA-TRANSFERASE"/>
    <property type="match status" value="1"/>
</dbReference>
<dbReference type="InterPro" id="IPR023606">
    <property type="entry name" value="CoA-Trfase_III_dom_1_sf"/>
</dbReference>
<keyword evidence="3" id="KW-1185">Reference proteome</keyword>
<dbReference type="InterPro" id="IPR044855">
    <property type="entry name" value="CoA-Trfase_III_dom3_sf"/>
</dbReference>
<accession>A0A316FZM4</accession>
<gene>
    <name evidence="2" type="ORF">C8D95_113120</name>
</gene>
<organism evidence="2 3">
    <name type="scientific">Silicimonas algicola</name>
    <dbReference type="NCBI Taxonomy" id="1826607"/>
    <lineage>
        <taxon>Bacteria</taxon>
        <taxon>Pseudomonadati</taxon>
        <taxon>Pseudomonadota</taxon>
        <taxon>Alphaproteobacteria</taxon>
        <taxon>Rhodobacterales</taxon>
        <taxon>Paracoccaceae</taxon>
    </lineage>
</organism>
<keyword evidence="1 2" id="KW-0808">Transferase</keyword>
<evidence type="ECO:0000313" key="3">
    <source>
        <dbReference type="Proteomes" id="UP000245390"/>
    </source>
</evidence>
<dbReference type="InterPro" id="IPR003673">
    <property type="entry name" value="CoA-Trfase_fam_III"/>
</dbReference>
<dbReference type="Gene3D" id="3.40.50.10540">
    <property type="entry name" value="Crotonobetainyl-coa:carnitine coa-transferase, domain 1"/>
    <property type="match status" value="1"/>
</dbReference>
<evidence type="ECO:0000256" key="1">
    <source>
        <dbReference type="ARBA" id="ARBA00022679"/>
    </source>
</evidence>
<dbReference type="AlphaFoldDB" id="A0A316FZM4"/>
<dbReference type="EMBL" id="QGGV01000013">
    <property type="protein sequence ID" value="PWK53595.1"/>
    <property type="molecule type" value="Genomic_DNA"/>
</dbReference>
<dbReference type="InterPro" id="IPR050483">
    <property type="entry name" value="CoA-transferase_III_domain"/>
</dbReference>
<proteinExistence type="predicted"/>
<protein>
    <submittedName>
        <fullName evidence="2">Crotonobetainyl-CoA:carnitine CoA-transferase CaiB-like acyl-CoA transferase</fullName>
    </submittedName>
</protein>
<sequence length="428" mass="45546">MAENRSAASSGSTAAKLQPLAGIRVLEVGSDMALSFGGRLLSDLGAEVIKVEPPGGGDPLRHEGPLVGEPGTGEATALFGYLNAGKRSITLDCTRASGDDMLSRIANKCDLVLWAPRDTSSSSLEALLLGADGDSPALLTVTPYGMQGTDARRPGTPFIVQHSSGFAFHQAAPVTDPENTPPVACADREAALTVGLVVGISALWAIEAARGSNSAPLVDLSAEDVFAYMLVEPYAEANGEHARYNRQREPGSGTAVVGGLVWYLPCADGAILVSPREDHQWANWVHVMGSPDWAKDPELCGSRPVRTKNAERLQELMAEWSATQAANDVFVAAQENRVACFPLSSADDLLANPQLEHRRFFSSLDCGNGQTVPIPGLPFHMRDGEGRVLEKGTTVQSPALGEGNQKIIFDGFELDDTWIETLVRYQLV</sequence>
<name>A0A316FZM4_9RHOB</name>
<dbReference type="Gene3D" id="3.30.1540.10">
    <property type="entry name" value="formyl-coa transferase, domain 3"/>
    <property type="match status" value="1"/>
</dbReference>
<dbReference type="SUPFAM" id="SSF89796">
    <property type="entry name" value="CoA-transferase family III (CaiB/BaiF)"/>
    <property type="match status" value="1"/>
</dbReference>
<dbReference type="Proteomes" id="UP000245390">
    <property type="component" value="Unassembled WGS sequence"/>
</dbReference>
<evidence type="ECO:0000313" key="2">
    <source>
        <dbReference type="EMBL" id="PWK53595.1"/>
    </source>
</evidence>